<dbReference type="EMBL" id="AP024086">
    <property type="protein sequence ID" value="BCL61734.1"/>
    <property type="molecule type" value="Genomic_DNA"/>
</dbReference>
<keyword evidence="3" id="KW-1185">Reference proteome</keyword>
<dbReference type="AlphaFoldDB" id="A0A8D5FU47"/>
<protein>
    <submittedName>
        <fullName evidence="2">Uncharacterized protein</fullName>
    </submittedName>
</protein>
<accession>A0A8D5FU47</accession>
<keyword evidence="1" id="KW-1133">Transmembrane helix</keyword>
<feature type="transmembrane region" description="Helical" evidence="1">
    <location>
        <begin position="22"/>
        <end position="43"/>
    </location>
</feature>
<feature type="transmembrane region" description="Helical" evidence="1">
    <location>
        <begin position="115"/>
        <end position="136"/>
    </location>
</feature>
<evidence type="ECO:0000313" key="3">
    <source>
        <dbReference type="Proteomes" id="UP000826725"/>
    </source>
</evidence>
<reference evidence="2" key="1">
    <citation type="submission" date="2020-09" db="EMBL/GenBank/DDBJ databases">
        <title>Desulfogranum mesoprofundum gen. nov., sp. nov., a novel mesophilic, sulfate-reducing chemolithoautotroph isolated from a deep-sea hydrothermal vent chimney in the Suiyo Seamount.</title>
        <authorList>
            <person name="Hashimoto Y."/>
            <person name="Nakagawa S."/>
        </authorList>
    </citation>
    <scope>NUCLEOTIDE SEQUENCE</scope>
    <source>
        <strain evidence="2">KT2</strain>
    </source>
</reference>
<feature type="transmembrane region" description="Helical" evidence="1">
    <location>
        <begin position="90"/>
        <end position="109"/>
    </location>
</feature>
<dbReference type="InterPro" id="IPR046289">
    <property type="entry name" value="DUF6326"/>
</dbReference>
<organism evidence="2 3">
    <name type="scientific">Desulfomarina profundi</name>
    <dbReference type="NCBI Taxonomy" id="2772557"/>
    <lineage>
        <taxon>Bacteria</taxon>
        <taxon>Pseudomonadati</taxon>
        <taxon>Thermodesulfobacteriota</taxon>
        <taxon>Desulfobulbia</taxon>
        <taxon>Desulfobulbales</taxon>
        <taxon>Desulfobulbaceae</taxon>
        <taxon>Desulfomarina</taxon>
    </lineage>
</organism>
<proteinExistence type="predicted"/>
<name>A0A8D5FU47_9BACT</name>
<dbReference type="RefSeq" id="WP_228854158.1">
    <property type="nucleotide sequence ID" value="NZ_AP024086.1"/>
</dbReference>
<sequence length="144" mass="16075">MNNYQLPPKNAMTTKLDTKTKLSTLWIVVMFNMAYADILSFYIPGKHEELAAFAGDTPVSQLMLAGAIVLEIPILMIFLSRILNYNANRWANIIAGISMIMFAVGPEIGNDSIDPHYIFIATVEILCMLLIIRTALKWPSPENA</sequence>
<keyword evidence="1" id="KW-0812">Transmembrane</keyword>
<gene>
    <name evidence="2" type="ORF">DGMP_24270</name>
</gene>
<feature type="transmembrane region" description="Helical" evidence="1">
    <location>
        <begin position="63"/>
        <end position="83"/>
    </location>
</feature>
<evidence type="ECO:0000313" key="2">
    <source>
        <dbReference type="EMBL" id="BCL61734.1"/>
    </source>
</evidence>
<evidence type="ECO:0000256" key="1">
    <source>
        <dbReference type="SAM" id="Phobius"/>
    </source>
</evidence>
<keyword evidence="1" id="KW-0472">Membrane</keyword>
<dbReference type="Pfam" id="PF19851">
    <property type="entry name" value="DUF6326"/>
    <property type="match status" value="1"/>
</dbReference>
<dbReference type="KEGG" id="dbk:DGMP_24270"/>
<dbReference type="Proteomes" id="UP000826725">
    <property type="component" value="Chromosome"/>
</dbReference>